<keyword evidence="2" id="KW-1185">Reference proteome</keyword>
<proteinExistence type="predicted"/>
<dbReference type="InParanoid" id="A0A7J6JIY4"/>
<reference evidence="1 2" key="2">
    <citation type="submission" date="2020-04" db="EMBL/GenBank/DDBJ databases">
        <title>Genome sequencing and assembly of multiple isolates from the Colletotrichum gloeosporioides species complex.</title>
        <authorList>
            <person name="Gan P."/>
            <person name="Shirasu K."/>
        </authorList>
    </citation>
    <scope>NUCLEOTIDE SEQUENCE [LARGE SCALE GENOMIC DNA]</scope>
    <source>
        <strain evidence="1 2">Nara gc5</strain>
    </source>
</reference>
<evidence type="ECO:0000313" key="2">
    <source>
        <dbReference type="Proteomes" id="UP000011096"/>
    </source>
</evidence>
<comment type="caution">
    <text evidence="1">The sequence shown here is derived from an EMBL/GenBank/DDBJ whole genome shotgun (WGS) entry which is preliminary data.</text>
</comment>
<organism evidence="1 2">
    <name type="scientific">Colletotrichum fructicola (strain Nara gc5)</name>
    <name type="common">Anthracnose fungus</name>
    <name type="synonym">Colletotrichum gloeosporioides (strain Nara gc5)</name>
    <dbReference type="NCBI Taxonomy" id="1213859"/>
    <lineage>
        <taxon>Eukaryota</taxon>
        <taxon>Fungi</taxon>
        <taxon>Dikarya</taxon>
        <taxon>Ascomycota</taxon>
        <taxon>Pezizomycotina</taxon>
        <taxon>Sordariomycetes</taxon>
        <taxon>Hypocreomycetidae</taxon>
        <taxon>Glomerellales</taxon>
        <taxon>Glomerellaceae</taxon>
        <taxon>Colletotrichum</taxon>
        <taxon>Colletotrichum gloeosporioides species complex</taxon>
    </lineage>
</organism>
<reference evidence="1 2" key="1">
    <citation type="submission" date="2012-08" db="EMBL/GenBank/DDBJ databases">
        <authorList>
            <person name="Gan P.H.P."/>
            <person name="Ikeda K."/>
            <person name="Irieda H."/>
            <person name="Narusaka M."/>
            <person name="O'Connell R.J."/>
            <person name="Narusaka Y."/>
            <person name="Takano Y."/>
            <person name="Kubo Y."/>
            <person name="Shirasu K."/>
        </authorList>
    </citation>
    <scope>NUCLEOTIDE SEQUENCE [LARGE SCALE GENOMIC DNA]</scope>
    <source>
        <strain evidence="1 2">Nara gc5</strain>
    </source>
</reference>
<dbReference type="EMBL" id="ANPB02000001">
    <property type="protein sequence ID" value="KAF4490684.1"/>
    <property type="molecule type" value="Genomic_DNA"/>
</dbReference>
<evidence type="ECO:0000313" key="1">
    <source>
        <dbReference type="EMBL" id="KAF4490684.1"/>
    </source>
</evidence>
<sequence>MTESYIGSCSKAQYTYVNIWQVPERDKGKFALYLNTSYSANCALIEKGAWELSRRCEQRSVTTRCCS</sequence>
<dbReference type="AlphaFoldDB" id="A0A7J6JIY4"/>
<gene>
    <name evidence="1" type="ORF">CGGC5_v002162</name>
</gene>
<protein>
    <submittedName>
        <fullName evidence="1">Uncharacterized protein</fullName>
    </submittedName>
</protein>
<dbReference type="RefSeq" id="XP_066009624.1">
    <property type="nucleotide sequence ID" value="XM_066150930.1"/>
</dbReference>
<dbReference type="Proteomes" id="UP000011096">
    <property type="component" value="Unassembled WGS sequence"/>
</dbReference>
<accession>A0A7J6JIY4</accession>
<dbReference type="GeneID" id="90979643"/>
<name>A0A7J6JIY4_COLFN</name>